<dbReference type="EnsemblMetazoa" id="SCAU016518-RA">
    <property type="protein sequence ID" value="SCAU016518-PA"/>
    <property type="gene ID" value="SCAU016518"/>
</dbReference>
<proteinExistence type="predicted"/>
<dbReference type="SMART" id="SM01318">
    <property type="entry name" value="SVWC"/>
    <property type="match status" value="1"/>
</dbReference>
<comment type="subcellular location">
    <subcellularLocation>
        <location evidence="1">Secreted</location>
    </subcellularLocation>
</comment>
<dbReference type="PANTHER" id="PTHR39957:SF1">
    <property type="entry name" value="AT09846P1-RELATED"/>
    <property type="match status" value="1"/>
</dbReference>
<evidence type="ECO:0000256" key="2">
    <source>
        <dbReference type="ARBA" id="ARBA00022525"/>
    </source>
</evidence>
<protein>
    <recommendedName>
        <fullName evidence="4">Single domain-containing protein</fullName>
    </recommendedName>
</protein>
<feature type="domain" description="Single" evidence="4">
    <location>
        <begin position="34"/>
        <end position="100"/>
    </location>
</feature>
<feature type="chain" id="PRO_5009328186" description="Single domain-containing protein" evidence="3">
    <location>
        <begin position="19"/>
        <end position="101"/>
    </location>
</feature>
<dbReference type="Proteomes" id="UP000095300">
    <property type="component" value="Unassembled WGS sequence"/>
</dbReference>
<evidence type="ECO:0000313" key="6">
    <source>
        <dbReference type="Proteomes" id="UP000095300"/>
    </source>
</evidence>
<dbReference type="Pfam" id="PF15430">
    <property type="entry name" value="SVWC"/>
    <property type="match status" value="1"/>
</dbReference>
<keyword evidence="2" id="KW-0964">Secreted</keyword>
<dbReference type="KEGG" id="scac:106094254"/>
<dbReference type="PANTHER" id="PTHR39957">
    <property type="entry name" value="AT09846P1-RELATED"/>
    <property type="match status" value="1"/>
</dbReference>
<dbReference type="AlphaFoldDB" id="A0A1I8QEY5"/>
<accession>A0A1I8QEY5</accession>
<gene>
    <name evidence="5" type="primary">106094254</name>
</gene>
<keyword evidence="6" id="KW-1185">Reference proteome</keyword>
<sequence>MKLFIFGLFFTLFSLALADEMVGFFKDPAHPGKCVYGGLVLSPGEEGKVKGECTRVLCGEDSFATVQGCGIQSVESPCEMGDYINLDAPYGECCKRHIICP</sequence>
<evidence type="ECO:0000313" key="5">
    <source>
        <dbReference type="EnsemblMetazoa" id="SCAU016518-PA"/>
    </source>
</evidence>
<evidence type="ECO:0000259" key="4">
    <source>
        <dbReference type="SMART" id="SM01318"/>
    </source>
</evidence>
<dbReference type="OrthoDB" id="7901229at2759"/>
<dbReference type="VEuPathDB" id="VectorBase:SCAU016518"/>
<evidence type="ECO:0000256" key="3">
    <source>
        <dbReference type="SAM" id="SignalP"/>
    </source>
</evidence>
<organism evidence="5 6">
    <name type="scientific">Stomoxys calcitrans</name>
    <name type="common">Stable fly</name>
    <name type="synonym">Conops calcitrans</name>
    <dbReference type="NCBI Taxonomy" id="35570"/>
    <lineage>
        <taxon>Eukaryota</taxon>
        <taxon>Metazoa</taxon>
        <taxon>Ecdysozoa</taxon>
        <taxon>Arthropoda</taxon>
        <taxon>Hexapoda</taxon>
        <taxon>Insecta</taxon>
        <taxon>Pterygota</taxon>
        <taxon>Neoptera</taxon>
        <taxon>Endopterygota</taxon>
        <taxon>Diptera</taxon>
        <taxon>Brachycera</taxon>
        <taxon>Muscomorpha</taxon>
        <taxon>Muscoidea</taxon>
        <taxon>Muscidae</taxon>
        <taxon>Stomoxys</taxon>
    </lineage>
</organism>
<name>A0A1I8QEY5_STOCA</name>
<keyword evidence="3" id="KW-0732">Signal</keyword>
<dbReference type="InterPro" id="IPR053308">
    <property type="entry name" value="Vago-like"/>
</dbReference>
<dbReference type="InterPro" id="IPR029277">
    <property type="entry name" value="SVWC_dom"/>
</dbReference>
<feature type="signal peptide" evidence="3">
    <location>
        <begin position="1"/>
        <end position="18"/>
    </location>
</feature>
<reference evidence="5" key="1">
    <citation type="submission" date="2020-05" db="UniProtKB">
        <authorList>
            <consortium name="EnsemblMetazoa"/>
        </authorList>
    </citation>
    <scope>IDENTIFICATION</scope>
    <source>
        <strain evidence="5">USDA</strain>
    </source>
</reference>
<evidence type="ECO:0000256" key="1">
    <source>
        <dbReference type="ARBA" id="ARBA00004613"/>
    </source>
</evidence>
<dbReference type="GO" id="GO:0005576">
    <property type="term" value="C:extracellular region"/>
    <property type="evidence" value="ECO:0007669"/>
    <property type="project" value="UniProtKB-SubCell"/>
</dbReference>